<feature type="compositionally biased region" description="Basic and acidic residues" evidence="5">
    <location>
        <begin position="1006"/>
        <end position="1024"/>
    </location>
</feature>
<evidence type="ECO:0000256" key="2">
    <source>
        <dbReference type="ARBA" id="ARBA00022664"/>
    </source>
</evidence>
<keyword evidence="3" id="KW-0508">mRNA splicing</keyword>
<evidence type="ECO:0000256" key="4">
    <source>
        <dbReference type="ARBA" id="ARBA00023242"/>
    </source>
</evidence>
<feature type="compositionally biased region" description="Basic and acidic residues" evidence="5">
    <location>
        <begin position="584"/>
        <end position="602"/>
    </location>
</feature>
<accession>A0A1B0AXH0</accession>
<feature type="region of interest" description="Disordered" evidence="5">
    <location>
        <begin position="548"/>
        <end position="567"/>
    </location>
</feature>
<feature type="region of interest" description="Disordered" evidence="5">
    <location>
        <begin position="51"/>
        <end position="72"/>
    </location>
</feature>
<dbReference type="PANTHER" id="PTHR23340:SF0">
    <property type="entry name" value="SURP AND G-PATCH DOMAIN-CONTAINING PROTEIN 1 ISOFORM X1"/>
    <property type="match status" value="1"/>
</dbReference>
<feature type="region of interest" description="Disordered" evidence="5">
    <location>
        <begin position="813"/>
        <end position="832"/>
    </location>
</feature>
<dbReference type="GO" id="GO:0008380">
    <property type="term" value="P:RNA splicing"/>
    <property type="evidence" value="ECO:0007669"/>
    <property type="project" value="UniProtKB-KW"/>
</dbReference>
<dbReference type="GO" id="GO:0003723">
    <property type="term" value="F:RNA binding"/>
    <property type="evidence" value="ECO:0007669"/>
    <property type="project" value="TreeGrafter"/>
</dbReference>
<feature type="compositionally biased region" description="Basic residues" evidence="5">
    <location>
        <begin position="603"/>
        <end position="613"/>
    </location>
</feature>
<feature type="compositionally biased region" description="Low complexity" evidence="5">
    <location>
        <begin position="1041"/>
        <end position="1054"/>
    </location>
</feature>
<organism evidence="7 8">
    <name type="scientific">Glossina palpalis gambiensis</name>
    <dbReference type="NCBI Taxonomy" id="67801"/>
    <lineage>
        <taxon>Eukaryota</taxon>
        <taxon>Metazoa</taxon>
        <taxon>Ecdysozoa</taxon>
        <taxon>Arthropoda</taxon>
        <taxon>Hexapoda</taxon>
        <taxon>Insecta</taxon>
        <taxon>Pterygota</taxon>
        <taxon>Neoptera</taxon>
        <taxon>Endopterygota</taxon>
        <taxon>Diptera</taxon>
        <taxon>Brachycera</taxon>
        <taxon>Muscomorpha</taxon>
        <taxon>Hippoboscoidea</taxon>
        <taxon>Glossinidae</taxon>
        <taxon>Glossina</taxon>
    </lineage>
</organism>
<evidence type="ECO:0000256" key="5">
    <source>
        <dbReference type="SAM" id="MobiDB-lite"/>
    </source>
</evidence>
<evidence type="ECO:0000313" key="7">
    <source>
        <dbReference type="EnsemblMetazoa" id="GPPI011989-PA"/>
    </source>
</evidence>
<dbReference type="EMBL" id="JXJN01005262">
    <property type="status" value="NOT_ANNOTATED_CDS"/>
    <property type="molecule type" value="Genomic_DNA"/>
</dbReference>
<name>A0A1B0AXH0_9MUSC</name>
<feature type="region of interest" description="Disordered" evidence="5">
    <location>
        <begin position="970"/>
        <end position="989"/>
    </location>
</feature>
<dbReference type="PROSITE" id="PS50174">
    <property type="entry name" value="G_PATCH"/>
    <property type="match status" value="2"/>
</dbReference>
<dbReference type="InterPro" id="IPR000467">
    <property type="entry name" value="G_patch_dom"/>
</dbReference>
<evidence type="ECO:0000256" key="1">
    <source>
        <dbReference type="ARBA" id="ARBA00004123"/>
    </source>
</evidence>
<feature type="region of interest" description="Disordered" evidence="5">
    <location>
        <begin position="1235"/>
        <end position="1254"/>
    </location>
</feature>
<feature type="domain" description="G-patch" evidence="6">
    <location>
        <begin position="1204"/>
        <end position="1251"/>
    </location>
</feature>
<dbReference type="PANTHER" id="PTHR23340">
    <property type="entry name" value="ARGININE/SERINE RICH SPLICING FACTOR SF4/14"/>
    <property type="match status" value="1"/>
</dbReference>
<feature type="region of interest" description="Disordered" evidence="5">
    <location>
        <begin position="1006"/>
        <end position="1057"/>
    </location>
</feature>
<comment type="subcellular location">
    <subcellularLocation>
        <location evidence="1">Nucleus</location>
    </subcellularLocation>
</comment>
<protein>
    <recommendedName>
        <fullName evidence="6">G-patch domain-containing protein</fullName>
    </recommendedName>
</protein>
<dbReference type="GO" id="GO:0005654">
    <property type="term" value="C:nucleoplasm"/>
    <property type="evidence" value="ECO:0007669"/>
    <property type="project" value="TreeGrafter"/>
</dbReference>
<feature type="compositionally biased region" description="Basic residues" evidence="5">
    <location>
        <begin position="1025"/>
        <end position="1035"/>
    </location>
</feature>
<dbReference type="STRING" id="67801.A0A1B0AXH0"/>
<feature type="domain" description="G-patch" evidence="6">
    <location>
        <begin position="782"/>
        <end position="829"/>
    </location>
</feature>
<keyword evidence="8" id="KW-1185">Reference proteome</keyword>
<reference evidence="7" key="2">
    <citation type="submission" date="2020-05" db="UniProtKB">
        <authorList>
            <consortium name="EnsemblMetazoa"/>
        </authorList>
    </citation>
    <scope>IDENTIFICATION</scope>
    <source>
        <strain evidence="7">IAEA</strain>
    </source>
</reference>
<feature type="region of interest" description="Disordered" evidence="5">
    <location>
        <begin position="414"/>
        <end position="445"/>
    </location>
</feature>
<evidence type="ECO:0000256" key="3">
    <source>
        <dbReference type="ARBA" id="ARBA00023187"/>
    </source>
</evidence>
<proteinExistence type="predicted"/>
<feature type="compositionally biased region" description="Low complexity" evidence="5">
    <location>
        <begin position="619"/>
        <end position="632"/>
    </location>
</feature>
<dbReference type="Proteomes" id="UP000092460">
    <property type="component" value="Unassembled WGS sequence"/>
</dbReference>
<feature type="region of interest" description="Disordered" evidence="5">
    <location>
        <begin position="373"/>
        <end position="399"/>
    </location>
</feature>
<keyword evidence="4" id="KW-0539">Nucleus</keyword>
<dbReference type="VEuPathDB" id="VectorBase:GPPI011989"/>
<reference evidence="8" key="1">
    <citation type="submission" date="2015-01" db="EMBL/GenBank/DDBJ databases">
        <authorList>
            <person name="Aksoy S."/>
            <person name="Warren W."/>
            <person name="Wilson R.K."/>
        </authorList>
    </citation>
    <scope>NUCLEOTIDE SEQUENCE [LARGE SCALE GENOMIC DNA]</scope>
    <source>
        <strain evidence="8">IAEA</strain>
    </source>
</reference>
<evidence type="ECO:0000259" key="6">
    <source>
        <dbReference type="PROSITE" id="PS50174"/>
    </source>
</evidence>
<evidence type="ECO:0000313" key="8">
    <source>
        <dbReference type="Proteomes" id="UP000092460"/>
    </source>
</evidence>
<sequence>MSQRNSARVDRFAQMSKQEELIAKKRQEILEKQRTSELAKAVAAAQSLAAKLKNSNEESSQEEERADDPSVDVKKMDAEPSAFINASSISCKSSSLNSFTGKTGKIIFGQKRTTPAPPIVDQPPIKVQNSFCNDGSFLENFKKILEKQQQPKPLLTTVTESKVSINVDEEASSADNTAIAITEATQTTTTTVVTTTDAIHNPQQQPYQQQVGTIIPPPPTPPVTFAFNPALITSQNLLISQAVPDQSLGGTGTSTIPTHPVAAAAAAYFSAPPPPPTTVAAAAAAAAAAAMLMPMHAVTTASAPPPPPPPQLPLALANLTPLYMIPAPEPLQLNTIPQPKEFDLNAIPKPQMNLEAIQIPAVNEQGINIQAMQTMQQQSTEIQHQTQPQTQSQHELTTETENLTDLSTLEDHNQLQEQHEQQQQFHHQQNSVQLHQQDDTITNTNDNDGITIQMLTTLENLIDLVADNGDAYEETLRGHKNLLHPAMFICEKDCEKYHHYRQQVIDCRQEKLKEQQKREEAEKEIERRTKGGTSKKLICSVEEDKYDPESVISADNDSDDEYRRGMMDRNRDNIKRRIECRNELSEEERQEREAEERDAQRKLEKKKLRKSRWGGKVENANSSASTSSAPSNFGNQNKPLLTAITRNDPALLQYAKLNYGSTNLSEEDWKKCEEHYKVNLLYQDMMRKRQEIDRLARSGKFKYEYDSDEDVDGGTWEHKLREAEMEATRAWATALTKQSEGKHHIGDFLPPEELKKFMEQYEAKKSNRQPDLSDYKEYKLKEDNKGFQMLQKLGWKEGQGLGQDGEGIVDPINKGPQREGNQGLGVQNAASPEECDNEYDAYRKRMMLAYRFRPNPLFTFLGIGDILGIGAGCGIVEVELGLSKAAKFKLESTCSKSAAALPGGIRRFAKPFALDCEKYHHYRQQVIDCRQEKLKEQQKREEAEKEIERRTKGGTSKKLICSVEEDKYDPESVISADNDSDDEYRRGMMDRNRDNIKRRIECRNELSEEERQEREAEERDAQRKLEKKKLRKSRWGGKVENANSSASTSSAPSNFGNQNKPLLTAITRNDPALLQYAKLNYGSTNLSEEDWKKCEEHYKVNLLYQDMMRKRQEIDRLARSGKFKYEYDSDEDVDGGTWEHKLREAEMEATRAWATALTKQSEGKHHIGDFLPPEELKKFMEQYEAKKSNRQPDLSDYKEYKLKEDNKGFQMLQKLGWKEGQGLGQDGEGIVDPINKGPQREGNQGLGVQNAASPEECDNEYDAYRKRMMLAYRFRPNPLVSIISKVNGFSEIDIVKCLMNILESYE</sequence>
<keyword evidence="2" id="KW-0507">mRNA processing</keyword>
<dbReference type="InterPro" id="IPR040169">
    <property type="entry name" value="SUGP1/2"/>
</dbReference>
<dbReference type="EnsemblMetazoa" id="GPPI011989-RA">
    <property type="protein sequence ID" value="GPPI011989-PA"/>
    <property type="gene ID" value="GPPI011989"/>
</dbReference>
<feature type="compositionally biased region" description="Low complexity" evidence="5">
    <location>
        <begin position="421"/>
        <end position="430"/>
    </location>
</feature>
<dbReference type="SMART" id="SM00443">
    <property type="entry name" value="G_patch"/>
    <property type="match status" value="2"/>
</dbReference>
<dbReference type="GO" id="GO:0006397">
    <property type="term" value="P:mRNA processing"/>
    <property type="evidence" value="ECO:0007669"/>
    <property type="project" value="UniProtKB-KW"/>
</dbReference>
<feature type="region of interest" description="Disordered" evidence="5">
    <location>
        <begin position="584"/>
        <end position="635"/>
    </location>
</feature>
<dbReference type="Pfam" id="PF01585">
    <property type="entry name" value="G-patch"/>
    <property type="match status" value="2"/>
</dbReference>